<dbReference type="EMBL" id="MT310875">
    <property type="protein sequence ID" value="QJD51767.1"/>
    <property type="molecule type" value="Genomic_DNA"/>
</dbReference>
<accession>A0A6M3T0X9</accession>
<evidence type="ECO:0000313" key="2">
    <source>
        <dbReference type="Proteomes" id="UP000501509"/>
    </source>
</evidence>
<proteinExistence type="predicted"/>
<dbReference type="Proteomes" id="UP000501509">
    <property type="component" value="Segment"/>
</dbReference>
<gene>
    <name evidence="1" type="primary">28</name>
    <name evidence="1" type="ORF">SEA_ASHTON_28</name>
</gene>
<reference evidence="1 2" key="1">
    <citation type="submission" date="2020-04" db="EMBL/GenBank/DDBJ databases">
        <authorList>
            <person name="Gonzalez R.M."/>
            <person name="Howells E.K."/>
            <person name="Otero L.A."/>
            <person name="Pollenz R.S."/>
            <person name="Robichaux K.C."/>
            <person name="Kistler A.L."/>
            <person name="Garlena R.A."/>
            <person name="Russell D.A."/>
            <person name="Pope W.H."/>
            <person name="Jacobs-Sera D."/>
            <person name="Hatfull G.F."/>
        </authorList>
    </citation>
    <scope>NUCLEOTIDE SEQUENCE [LARGE SCALE GENOMIC DNA]</scope>
</reference>
<protein>
    <submittedName>
        <fullName evidence="1">Uncharacterized protein</fullName>
    </submittedName>
</protein>
<name>A0A6M3T0X9_9CAUD</name>
<sequence>MGDAARKHDSRRRKIDETLKTADNHRQLYTSSHDEMIINRKLSNGREVDDMELATLLGRTVVAISQRRVVLKRLMAGGMTLLEIHETERWRRAEQNNIQYSIVTSLLRAQCSECYCSPHAPGCSHAE</sequence>
<organism evidence="1 2">
    <name type="scientific">Microbacterium phage Ashton</name>
    <dbReference type="NCBI Taxonomy" id="2562366"/>
    <lineage>
        <taxon>Viruses</taxon>
        <taxon>Duplodnaviria</taxon>
        <taxon>Heunggongvirae</taxon>
        <taxon>Uroviricota</taxon>
        <taxon>Caudoviricetes</taxon>
        <taxon>Eekayvirinae</taxon>
        <taxon>Akonivirus</taxon>
        <taxon>Akonivirus akoni</taxon>
    </lineage>
</organism>
<evidence type="ECO:0000313" key="1">
    <source>
        <dbReference type="EMBL" id="QJD51767.1"/>
    </source>
</evidence>